<dbReference type="SUPFAM" id="SSF51182">
    <property type="entry name" value="RmlC-like cupins"/>
    <property type="match status" value="2"/>
</dbReference>
<keyword evidence="3" id="KW-1185">Reference proteome</keyword>
<dbReference type="OrthoDB" id="9801227at2"/>
<dbReference type="Gene3D" id="2.60.120.10">
    <property type="entry name" value="Jelly Rolls"/>
    <property type="match status" value="1"/>
</dbReference>
<feature type="domain" description="ChrR-like cupin" evidence="1">
    <location>
        <begin position="9"/>
        <end position="111"/>
    </location>
</feature>
<proteinExistence type="predicted"/>
<accession>A0A1H0FQI8</accession>
<dbReference type="AlphaFoldDB" id="A0A1H0FQI8"/>
<evidence type="ECO:0000259" key="1">
    <source>
        <dbReference type="Pfam" id="PF12973"/>
    </source>
</evidence>
<evidence type="ECO:0000313" key="3">
    <source>
        <dbReference type="Proteomes" id="UP000242957"/>
    </source>
</evidence>
<evidence type="ECO:0000313" key="2">
    <source>
        <dbReference type="EMBL" id="SDN96936.1"/>
    </source>
</evidence>
<protein>
    <submittedName>
        <fullName evidence="2">Anti-sigma factor ChrR, cupin superfamily</fullName>
    </submittedName>
</protein>
<gene>
    <name evidence="2" type="ORF">SAMN05216193_106297</name>
</gene>
<dbReference type="Pfam" id="PF12973">
    <property type="entry name" value="Cupin_7"/>
    <property type="match status" value="1"/>
</dbReference>
<dbReference type="RefSeq" id="WP_084314727.1">
    <property type="nucleotide sequence ID" value="NZ_FNIJ01000006.1"/>
</dbReference>
<dbReference type="Proteomes" id="UP000242957">
    <property type="component" value="Unassembled WGS sequence"/>
</dbReference>
<dbReference type="STRING" id="198616.SAMN05216193_106297"/>
<sequence length="215" mass="23772">MKLNDDFTARTLVHAARLDWQPSPSPGVERRMIFRIGEEKARATSIVRYAPGSRFSQHMHPGGEEFLVLDGVFEDEHGAYPAGSYVRNPPGSHHSPASGPGCSIFVRLWQFREDDGEQVVAPPGCTGVLFENPHEQVRIEEWAAGEVRQLDNPRGLELLVLAGGFSDGRDRLEALSWLRLPAGMPLRAQAGPDGARVWLKDAALQQRDASERLAE</sequence>
<name>A0A1H0FQI8_9PSED</name>
<dbReference type="InterPro" id="IPR025979">
    <property type="entry name" value="ChrR-like_cupin_dom"/>
</dbReference>
<dbReference type="CDD" id="cd20303">
    <property type="entry name" value="cupin_ChrR_1"/>
    <property type="match status" value="1"/>
</dbReference>
<dbReference type="InterPro" id="IPR014710">
    <property type="entry name" value="RmlC-like_jellyroll"/>
</dbReference>
<reference evidence="3" key="1">
    <citation type="submission" date="2016-10" db="EMBL/GenBank/DDBJ databases">
        <authorList>
            <person name="Varghese N."/>
            <person name="Submissions S."/>
        </authorList>
    </citation>
    <scope>NUCLEOTIDE SEQUENCE [LARGE SCALE GENOMIC DNA]</scope>
    <source>
        <strain evidence="3">JCM 21621</strain>
    </source>
</reference>
<organism evidence="2 3">
    <name type="scientific">Pseudomonas jinjuensis</name>
    <dbReference type="NCBI Taxonomy" id="198616"/>
    <lineage>
        <taxon>Bacteria</taxon>
        <taxon>Pseudomonadati</taxon>
        <taxon>Pseudomonadota</taxon>
        <taxon>Gammaproteobacteria</taxon>
        <taxon>Pseudomonadales</taxon>
        <taxon>Pseudomonadaceae</taxon>
        <taxon>Pseudomonas</taxon>
    </lineage>
</organism>
<dbReference type="EMBL" id="FNIJ01000006">
    <property type="protein sequence ID" value="SDN96936.1"/>
    <property type="molecule type" value="Genomic_DNA"/>
</dbReference>
<dbReference type="InterPro" id="IPR011051">
    <property type="entry name" value="RmlC_Cupin_sf"/>
</dbReference>